<dbReference type="EMBL" id="MHIL01000037">
    <property type="protein sequence ID" value="OGY49994.1"/>
    <property type="molecule type" value="Genomic_DNA"/>
</dbReference>
<dbReference type="GO" id="GO:0065002">
    <property type="term" value="P:intracellular protein transmembrane transport"/>
    <property type="evidence" value="ECO:0007669"/>
    <property type="project" value="UniProtKB-UniRule"/>
</dbReference>
<keyword evidence="13 15" id="KW-0811">Translocation</keyword>
<evidence type="ECO:0000313" key="21">
    <source>
        <dbReference type="EMBL" id="OGY49994.1"/>
    </source>
</evidence>
<dbReference type="GO" id="GO:0046872">
    <property type="term" value="F:metal ion binding"/>
    <property type="evidence" value="ECO:0007669"/>
    <property type="project" value="UniProtKB-KW"/>
</dbReference>
<dbReference type="Gene3D" id="3.90.1440.10">
    <property type="entry name" value="SecA, preprotein cross-linking domain"/>
    <property type="match status" value="1"/>
</dbReference>
<proteinExistence type="inferred from homology"/>
<keyword evidence="8 15" id="KW-0547">Nucleotide-binding</keyword>
<evidence type="ECO:0000256" key="7">
    <source>
        <dbReference type="ARBA" id="ARBA00022723"/>
    </source>
</evidence>
<dbReference type="PROSITE" id="PS51192">
    <property type="entry name" value="HELICASE_ATP_BIND_1"/>
    <property type="match status" value="1"/>
</dbReference>
<dbReference type="SMART" id="SM00957">
    <property type="entry name" value="SecA_DEAD"/>
    <property type="match status" value="1"/>
</dbReference>
<dbReference type="InterPro" id="IPR000185">
    <property type="entry name" value="SecA"/>
</dbReference>
<keyword evidence="12 15" id="KW-1278">Translocase</keyword>
<keyword evidence="9" id="KW-0862">Zinc</keyword>
<dbReference type="InterPro" id="IPR014001">
    <property type="entry name" value="Helicase_ATP-bd"/>
</dbReference>
<dbReference type="SUPFAM" id="SSF81767">
    <property type="entry name" value="Pre-protein crosslinking domain of SecA"/>
    <property type="match status" value="1"/>
</dbReference>
<dbReference type="InterPro" id="IPR044722">
    <property type="entry name" value="SecA_SF2_C"/>
</dbReference>
<evidence type="ECO:0000259" key="20">
    <source>
        <dbReference type="PROSITE" id="PS51196"/>
    </source>
</evidence>
<evidence type="ECO:0000256" key="8">
    <source>
        <dbReference type="ARBA" id="ARBA00022741"/>
    </source>
</evidence>
<evidence type="ECO:0000256" key="13">
    <source>
        <dbReference type="ARBA" id="ARBA00023010"/>
    </source>
</evidence>
<dbReference type="EC" id="7.4.2.8" evidence="15"/>
<dbReference type="GO" id="GO:0006605">
    <property type="term" value="P:protein targeting"/>
    <property type="evidence" value="ECO:0007669"/>
    <property type="project" value="UniProtKB-UniRule"/>
</dbReference>
<evidence type="ECO:0000256" key="12">
    <source>
        <dbReference type="ARBA" id="ARBA00022967"/>
    </source>
</evidence>
<dbReference type="AlphaFoldDB" id="A0A1G1YCP5"/>
<dbReference type="NCBIfam" id="NF009538">
    <property type="entry name" value="PRK12904.1"/>
    <property type="match status" value="1"/>
</dbReference>
<comment type="cofactor">
    <cofactor evidence="1">
        <name>Zn(2+)</name>
        <dbReference type="ChEBI" id="CHEBI:29105"/>
    </cofactor>
</comment>
<keyword evidence="11 15" id="KW-0653">Protein transport</keyword>
<evidence type="ECO:0000256" key="17">
    <source>
        <dbReference type="SAM" id="MobiDB-lite"/>
    </source>
</evidence>
<dbReference type="PANTHER" id="PTHR30612">
    <property type="entry name" value="SECA INNER MEMBRANE COMPONENT OF SEC PROTEIN SECRETION SYSTEM"/>
    <property type="match status" value="1"/>
</dbReference>
<feature type="binding site" evidence="15">
    <location>
        <position position="88"/>
    </location>
    <ligand>
        <name>ATP</name>
        <dbReference type="ChEBI" id="CHEBI:30616"/>
    </ligand>
</feature>
<evidence type="ECO:0000256" key="4">
    <source>
        <dbReference type="ARBA" id="ARBA00022448"/>
    </source>
</evidence>
<dbReference type="Gene3D" id="1.10.3060.10">
    <property type="entry name" value="Helical scaffold and wing domains of SecA"/>
    <property type="match status" value="1"/>
</dbReference>
<dbReference type="PROSITE" id="PS51194">
    <property type="entry name" value="HELICASE_CTER"/>
    <property type="match status" value="1"/>
</dbReference>
<dbReference type="GO" id="GO:0005524">
    <property type="term" value="F:ATP binding"/>
    <property type="evidence" value="ECO:0007669"/>
    <property type="project" value="UniProtKB-UniRule"/>
</dbReference>
<dbReference type="STRING" id="1797542.A3J59_00055"/>
<dbReference type="SUPFAM" id="SSF81886">
    <property type="entry name" value="Helical scaffold and wing domains of SecA"/>
    <property type="match status" value="1"/>
</dbReference>
<keyword evidence="7" id="KW-0479">Metal-binding</keyword>
<protein>
    <recommendedName>
        <fullName evidence="15 16">Protein translocase subunit SecA</fullName>
        <ecNumber evidence="15">7.4.2.8</ecNumber>
    </recommendedName>
</protein>
<dbReference type="GO" id="GO:0005886">
    <property type="term" value="C:plasma membrane"/>
    <property type="evidence" value="ECO:0007669"/>
    <property type="project" value="UniProtKB-SubCell"/>
</dbReference>
<dbReference type="FunFam" id="3.90.1440.10:FF:000002">
    <property type="entry name" value="Protein translocase subunit SecA"/>
    <property type="match status" value="1"/>
</dbReference>
<evidence type="ECO:0000259" key="18">
    <source>
        <dbReference type="PROSITE" id="PS51192"/>
    </source>
</evidence>
<dbReference type="InterPro" id="IPR011130">
    <property type="entry name" value="SecA_preprotein_X-link_dom"/>
</dbReference>
<keyword evidence="10 15" id="KW-0067">ATP-binding</keyword>
<dbReference type="GO" id="GO:0031522">
    <property type="term" value="C:cell envelope Sec protein transport complex"/>
    <property type="evidence" value="ECO:0007669"/>
    <property type="project" value="TreeGrafter"/>
</dbReference>
<feature type="domain" description="Helicase ATP-binding" evidence="18">
    <location>
        <begin position="90"/>
        <end position="269"/>
    </location>
</feature>
<feature type="region of interest" description="Disordered" evidence="17">
    <location>
        <begin position="857"/>
        <end position="904"/>
    </location>
</feature>
<comment type="subunit">
    <text evidence="15">Monomer and homodimer. Part of the essential Sec protein translocation apparatus which comprises SecA, SecYEG and auxiliary proteins SecDF. Other proteins may also be involved.</text>
</comment>
<dbReference type="InterPro" id="IPR011115">
    <property type="entry name" value="SecA_DEAD"/>
</dbReference>
<evidence type="ECO:0000256" key="14">
    <source>
        <dbReference type="ARBA" id="ARBA00023136"/>
    </source>
</evidence>
<feature type="domain" description="Helicase C-terminal" evidence="19">
    <location>
        <begin position="438"/>
        <end position="626"/>
    </location>
</feature>
<feature type="domain" description="SecA family profile" evidence="20">
    <location>
        <begin position="4"/>
        <end position="603"/>
    </location>
</feature>
<keyword evidence="5 15" id="KW-1003">Cell membrane</keyword>
<dbReference type="InterPro" id="IPR036670">
    <property type="entry name" value="SecA_X-link_sf"/>
</dbReference>
<feature type="binding site" evidence="15">
    <location>
        <begin position="106"/>
        <end position="110"/>
    </location>
    <ligand>
        <name>ATP</name>
        <dbReference type="ChEBI" id="CHEBI:30616"/>
    </ligand>
</feature>
<evidence type="ECO:0000256" key="1">
    <source>
        <dbReference type="ARBA" id="ARBA00001947"/>
    </source>
</evidence>
<evidence type="ECO:0000313" key="22">
    <source>
        <dbReference type="Proteomes" id="UP000177310"/>
    </source>
</evidence>
<dbReference type="CDD" id="cd17928">
    <property type="entry name" value="DEXDc_SecA"/>
    <property type="match status" value="1"/>
</dbReference>
<dbReference type="SUPFAM" id="SSF52540">
    <property type="entry name" value="P-loop containing nucleoside triphosphate hydrolases"/>
    <property type="match status" value="2"/>
</dbReference>
<dbReference type="PROSITE" id="PS01312">
    <property type="entry name" value="SECA"/>
    <property type="match status" value="1"/>
</dbReference>
<dbReference type="PROSITE" id="PS51196">
    <property type="entry name" value="SECA_MOTOR_DEAD"/>
    <property type="match status" value="1"/>
</dbReference>
<accession>A0A1G1YCP5</accession>
<reference evidence="21 22" key="1">
    <citation type="journal article" date="2016" name="Nat. Commun.">
        <title>Thousands of microbial genomes shed light on interconnected biogeochemical processes in an aquifer system.</title>
        <authorList>
            <person name="Anantharaman K."/>
            <person name="Brown C.T."/>
            <person name="Hug L.A."/>
            <person name="Sharon I."/>
            <person name="Castelle C.J."/>
            <person name="Probst A.J."/>
            <person name="Thomas B.C."/>
            <person name="Singh A."/>
            <person name="Wilkins M.J."/>
            <person name="Karaoz U."/>
            <person name="Brodie E.L."/>
            <person name="Williams K.H."/>
            <person name="Hubbard S.S."/>
            <person name="Banfield J.F."/>
        </authorList>
    </citation>
    <scope>NUCLEOTIDE SEQUENCE [LARGE SCALE GENOMIC DNA]</scope>
</reference>
<feature type="binding site" evidence="15">
    <location>
        <position position="516"/>
    </location>
    <ligand>
        <name>ATP</name>
        <dbReference type="ChEBI" id="CHEBI:30616"/>
    </ligand>
</feature>
<evidence type="ECO:0000256" key="3">
    <source>
        <dbReference type="ARBA" id="ARBA00007650"/>
    </source>
</evidence>
<dbReference type="GO" id="GO:0008564">
    <property type="term" value="F:protein-exporting ATPase activity"/>
    <property type="evidence" value="ECO:0007669"/>
    <property type="project" value="UniProtKB-EC"/>
</dbReference>
<comment type="subcellular location">
    <subcellularLocation>
        <location evidence="15">Cell membrane</location>
        <topology evidence="15">Peripheral membrane protein</topology>
        <orientation evidence="15">Cytoplasmic side</orientation>
    </subcellularLocation>
    <subcellularLocation>
        <location evidence="15">Cytoplasm</location>
    </subcellularLocation>
    <subcellularLocation>
        <location evidence="2">Membrane</location>
        <topology evidence="2">Peripheral membrane protein</topology>
    </subcellularLocation>
    <text evidence="15">Distribution is 50-50.</text>
</comment>
<dbReference type="SMART" id="SM00490">
    <property type="entry name" value="HELICc"/>
    <property type="match status" value="1"/>
</dbReference>
<keyword evidence="4 15" id="KW-0813">Transport</keyword>
<sequence length="914" mass="103055">MSILSSLFANPNKPDDRIVLRLKPLAEKINQLEPRFEAFSDDQLKEQTQRFRAELANGKTIDDLLPEAFACVREASKRTLGLRHFDVQLLGGMILHQGKIAEMKTGEGKTLVATLPLYLNALEGKGAQLVTVNDYLSRRDCGWMGPIYHQLGLRTGVIVHDAAFVFDPEFIDENHTDSRLRHLRPVSRKEAYAADITYGTNNEFGFDYLRDNMVQERSQMVQRDLRYAIVDEVDSILIDEARTPLIISAPDMESTDQYRQFAKLVTRLQENEDYNVDEKMRASTLTEAGIAKMEQLLGVENIYTDRGISEVHHIEQALRAHALYKRDRDYVVKDGEVIIVDEFTGRLMLGRRYSEGLHQAIEAKEGVEVKRESRTLATITFQNYFRLYAKLAGMTGTAATEVEEFFKIYGLEVAVVPTNQPMVRQDLPDRIYKNETGKFKAIVAEVKARHEQGTPVLIGTISIEKNEILAERLEQAGIRVNVLNAKQHEREAEILSQAGRLGAVTVATNMAGRGVDIKLGGDPVDPDEEQKVKAAGGLLVLGTERHESRRIDNQLRGRSGRQGDPGASQFYVSMDDDLMRIFGSDRIKGMMEALKVPDDMPLENRMVSKALSRAQEKVEGHHFDIRKHLVEYDDIINKHRTAIYQKRHRIVGGEDLKTQLLDYVKQEIVDVVTFHTAGDDESGWNIEEIYEVAHTIFPMPPEARLKLTDIQDEADDDFADRDSRGKLIGCLFKQAVEAYNQLEEHIIAATSDETSMRKIERGIMLRSIDMLWIEHLEAIDHLRAGIGLRAYGQRDPLIEYKNESYRLFQDLLKLIQKQIVYSIYKVGVARQLAPSVMEQAAGSITLSAPAKTMSDGQSAIAAAASGPTPQQREVEAHRQSLPSDDQTHYQGARVGRNDPCPCGSGKKFKRCHGA</sequence>
<dbReference type="PANTHER" id="PTHR30612:SF0">
    <property type="entry name" value="CHLOROPLAST PROTEIN-TRANSPORTING ATPASE"/>
    <property type="match status" value="1"/>
</dbReference>
<evidence type="ECO:0000256" key="16">
    <source>
        <dbReference type="RuleBase" id="RU003874"/>
    </source>
</evidence>
<dbReference type="InterPro" id="IPR020937">
    <property type="entry name" value="SecA_CS"/>
</dbReference>
<dbReference type="Pfam" id="PF07516">
    <property type="entry name" value="SecA_SW"/>
    <property type="match status" value="1"/>
</dbReference>
<evidence type="ECO:0000256" key="15">
    <source>
        <dbReference type="HAMAP-Rule" id="MF_01382"/>
    </source>
</evidence>
<dbReference type="InterPro" id="IPR036266">
    <property type="entry name" value="SecA_Wing/Scaffold_sf"/>
</dbReference>
<comment type="function">
    <text evidence="15">Part of the Sec protein translocase complex. Interacts with the SecYEG preprotein conducting channel. Has a central role in coupling the hydrolysis of ATP to the transfer of proteins into and across the cell membrane, serving as an ATP-driven molecular motor driving the stepwise translocation of polypeptide chains across the membrane.</text>
</comment>
<dbReference type="InterPro" id="IPR004027">
    <property type="entry name" value="SEC_C_motif"/>
</dbReference>
<evidence type="ECO:0000256" key="9">
    <source>
        <dbReference type="ARBA" id="ARBA00022833"/>
    </source>
</evidence>
<dbReference type="GO" id="GO:0005829">
    <property type="term" value="C:cytosol"/>
    <property type="evidence" value="ECO:0007669"/>
    <property type="project" value="TreeGrafter"/>
</dbReference>
<dbReference type="InterPro" id="IPR001650">
    <property type="entry name" value="Helicase_C-like"/>
</dbReference>
<evidence type="ECO:0000256" key="6">
    <source>
        <dbReference type="ARBA" id="ARBA00022490"/>
    </source>
</evidence>
<comment type="catalytic activity">
    <reaction evidence="15">
        <text>ATP + H2O + cellular proteinSide 1 = ADP + phosphate + cellular proteinSide 2.</text>
        <dbReference type="EC" id="7.4.2.8"/>
    </reaction>
</comment>
<dbReference type="NCBIfam" id="TIGR00963">
    <property type="entry name" value="secA"/>
    <property type="match status" value="1"/>
</dbReference>
<organism evidence="21 22">
    <name type="scientific">Candidatus Buchananbacteria bacterium RIFCSPHIGHO2_02_FULL_56_16</name>
    <dbReference type="NCBI Taxonomy" id="1797542"/>
    <lineage>
        <taxon>Bacteria</taxon>
        <taxon>Candidatus Buchananiibacteriota</taxon>
    </lineage>
</organism>
<keyword evidence="6 15" id="KW-0963">Cytoplasm</keyword>
<dbReference type="FunFam" id="3.40.50.300:FF:000113">
    <property type="entry name" value="Preprotein translocase subunit SecA"/>
    <property type="match status" value="1"/>
</dbReference>
<dbReference type="Pfam" id="PF07517">
    <property type="entry name" value="SecA_DEAD"/>
    <property type="match status" value="1"/>
</dbReference>
<dbReference type="CDD" id="cd18803">
    <property type="entry name" value="SF2_C_secA"/>
    <property type="match status" value="1"/>
</dbReference>
<comment type="caution">
    <text evidence="21">The sequence shown here is derived from an EMBL/GenBank/DDBJ whole genome shotgun (WGS) entry which is preliminary data.</text>
</comment>
<dbReference type="Proteomes" id="UP000177310">
    <property type="component" value="Unassembled WGS sequence"/>
</dbReference>
<dbReference type="Pfam" id="PF01043">
    <property type="entry name" value="SecA_PP_bind"/>
    <property type="match status" value="1"/>
</dbReference>
<keyword evidence="14 15" id="KW-0472">Membrane</keyword>
<dbReference type="GO" id="GO:0043952">
    <property type="term" value="P:protein transport by the Sec complex"/>
    <property type="evidence" value="ECO:0007669"/>
    <property type="project" value="UniProtKB-ARBA"/>
</dbReference>
<dbReference type="HAMAP" id="MF_01382">
    <property type="entry name" value="SecA"/>
    <property type="match status" value="1"/>
</dbReference>
<evidence type="ECO:0000256" key="11">
    <source>
        <dbReference type="ARBA" id="ARBA00022927"/>
    </source>
</evidence>
<gene>
    <name evidence="15" type="primary">secA</name>
    <name evidence="21" type="ORF">A3J59_00055</name>
</gene>
<dbReference type="GO" id="GO:0017038">
    <property type="term" value="P:protein import"/>
    <property type="evidence" value="ECO:0007669"/>
    <property type="project" value="InterPro"/>
</dbReference>
<dbReference type="InterPro" id="IPR014018">
    <property type="entry name" value="SecA_motor_DEAD"/>
</dbReference>
<dbReference type="InterPro" id="IPR027417">
    <property type="entry name" value="P-loop_NTPase"/>
</dbReference>
<dbReference type="Pfam" id="PF21090">
    <property type="entry name" value="P-loop_SecA"/>
    <property type="match status" value="2"/>
</dbReference>
<name>A0A1G1YCP5_9BACT</name>
<dbReference type="Pfam" id="PF02810">
    <property type="entry name" value="SEC-C"/>
    <property type="match status" value="1"/>
</dbReference>
<dbReference type="PRINTS" id="PR00906">
    <property type="entry name" value="SECA"/>
</dbReference>
<dbReference type="InterPro" id="IPR011116">
    <property type="entry name" value="SecA_Wing/Scaffold"/>
</dbReference>
<dbReference type="Gene3D" id="3.10.450.50">
    <property type="match status" value="1"/>
</dbReference>
<dbReference type="SMART" id="SM00958">
    <property type="entry name" value="SecA_PP_bind"/>
    <property type="match status" value="1"/>
</dbReference>
<evidence type="ECO:0000256" key="5">
    <source>
        <dbReference type="ARBA" id="ARBA00022475"/>
    </source>
</evidence>
<dbReference type="Gene3D" id="3.40.50.300">
    <property type="entry name" value="P-loop containing nucleotide triphosphate hydrolases"/>
    <property type="match status" value="3"/>
</dbReference>
<evidence type="ECO:0000259" key="19">
    <source>
        <dbReference type="PROSITE" id="PS51194"/>
    </source>
</evidence>
<evidence type="ECO:0000256" key="2">
    <source>
        <dbReference type="ARBA" id="ARBA00004170"/>
    </source>
</evidence>
<comment type="similarity">
    <text evidence="3 15 16">Belongs to the SecA family.</text>
</comment>
<evidence type="ECO:0000256" key="10">
    <source>
        <dbReference type="ARBA" id="ARBA00022840"/>
    </source>
</evidence>
<dbReference type="NCBIfam" id="NF006630">
    <property type="entry name" value="PRK09200.1"/>
    <property type="match status" value="1"/>
</dbReference>